<dbReference type="Gene3D" id="3.40.30.10">
    <property type="entry name" value="Glutaredoxin"/>
    <property type="match status" value="1"/>
</dbReference>
<keyword evidence="3" id="KW-1185">Reference proteome</keyword>
<dbReference type="GO" id="GO:0005737">
    <property type="term" value="C:cytoplasm"/>
    <property type="evidence" value="ECO:0007669"/>
    <property type="project" value="TreeGrafter"/>
</dbReference>
<dbReference type="GO" id="GO:0004364">
    <property type="term" value="F:glutathione transferase activity"/>
    <property type="evidence" value="ECO:0007669"/>
    <property type="project" value="InterPro"/>
</dbReference>
<dbReference type="PANTHER" id="PTHR32419:SF6">
    <property type="entry name" value="GLUTATHIONE S-TRANSFERASE OMEGA-LIKE 1-RELATED"/>
    <property type="match status" value="1"/>
</dbReference>
<reference evidence="2" key="1">
    <citation type="submission" date="2021-04" db="EMBL/GenBank/DDBJ databases">
        <authorList>
            <consortium name="Molecular Ecology Group"/>
        </authorList>
    </citation>
    <scope>NUCLEOTIDE SEQUENCE</scope>
</reference>
<feature type="non-terminal residue" evidence="2">
    <location>
        <position position="1"/>
    </location>
</feature>
<dbReference type="Proteomes" id="UP000678393">
    <property type="component" value="Unassembled WGS sequence"/>
</dbReference>
<sequence length="223" mass="25168">MSNSGPQPDTADPAAKQSWKTSIDSKGAFIRKESQFRNWITADGSSGFKAEADRYHLYVSLACPWAHRALIVRTLKGLDDVISVTVVDWLLESRGWAFTDKKPKCDLDRVNGCSYLREVYEKSVKDYTGNVTVPCLWDKQTSTVVNNESSEIIRMLNSEFQTFCKTPEQRNLDLYPEALRSEIDALNAWIYPQINNGVYQSGFAKSQEAYNAAVSDLFNGLDK</sequence>
<dbReference type="Pfam" id="PF13409">
    <property type="entry name" value="GST_N_2"/>
    <property type="match status" value="1"/>
</dbReference>
<comment type="caution">
    <text evidence="2">The sequence shown here is derived from an EMBL/GenBank/DDBJ whole genome shotgun (WGS) entry which is preliminary data.</text>
</comment>
<proteinExistence type="predicted"/>
<evidence type="ECO:0000313" key="2">
    <source>
        <dbReference type="EMBL" id="CAG5135429.1"/>
    </source>
</evidence>
<dbReference type="SUPFAM" id="SSF52833">
    <property type="entry name" value="Thioredoxin-like"/>
    <property type="match status" value="1"/>
</dbReference>
<dbReference type="PANTHER" id="PTHR32419">
    <property type="entry name" value="GLUTATHIONYL-HYDROQUINONE REDUCTASE"/>
    <property type="match status" value="1"/>
</dbReference>
<evidence type="ECO:0000259" key="1">
    <source>
        <dbReference type="Pfam" id="PF13409"/>
    </source>
</evidence>
<dbReference type="FunFam" id="3.40.30.10:FF:000058">
    <property type="entry name" value="Glutathione S-transferase, omega"/>
    <property type="match status" value="1"/>
</dbReference>
<dbReference type="EMBL" id="CAJHNH020008279">
    <property type="protein sequence ID" value="CAG5135429.1"/>
    <property type="molecule type" value="Genomic_DNA"/>
</dbReference>
<dbReference type="InterPro" id="IPR004045">
    <property type="entry name" value="Glutathione_S-Trfase_N"/>
</dbReference>
<dbReference type="AlphaFoldDB" id="A0A8S4A125"/>
<accession>A0A8S4A125</accession>
<dbReference type="InterPro" id="IPR016639">
    <property type="entry name" value="GST_Omega/GSH"/>
</dbReference>
<dbReference type="InterPro" id="IPR036249">
    <property type="entry name" value="Thioredoxin-like_sf"/>
</dbReference>
<organism evidence="2 3">
    <name type="scientific">Candidula unifasciata</name>
    <dbReference type="NCBI Taxonomy" id="100452"/>
    <lineage>
        <taxon>Eukaryota</taxon>
        <taxon>Metazoa</taxon>
        <taxon>Spiralia</taxon>
        <taxon>Lophotrochozoa</taxon>
        <taxon>Mollusca</taxon>
        <taxon>Gastropoda</taxon>
        <taxon>Heterobranchia</taxon>
        <taxon>Euthyneura</taxon>
        <taxon>Panpulmonata</taxon>
        <taxon>Eupulmonata</taxon>
        <taxon>Stylommatophora</taxon>
        <taxon>Helicina</taxon>
        <taxon>Helicoidea</taxon>
        <taxon>Geomitridae</taxon>
        <taxon>Candidula</taxon>
    </lineage>
</organism>
<dbReference type="Gene3D" id="1.20.1050.10">
    <property type="match status" value="1"/>
</dbReference>
<dbReference type="OrthoDB" id="2309723at2759"/>
<evidence type="ECO:0000313" key="3">
    <source>
        <dbReference type="Proteomes" id="UP000678393"/>
    </source>
</evidence>
<protein>
    <recommendedName>
        <fullName evidence="1">GST N-terminal domain-containing protein</fullName>
    </recommendedName>
</protein>
<gene>
    <name evidence="2" type="ORF">CUNI_LOCUS20987</name>
</gene>
<name>A0A8S4A125_9EUPU</name>
<feature type="domain" description="GST N-terminal" evidence="1">
    <location>
        <begin position="62"/>
        <end position="158"/>
    </location>
</feature>